<reference evidence="1 2" key="1">
    <citation type="submission" date="2020-02" db="EMBL/GenBank/DDBJ databases">
        <title>Draft genome sequence of Haematococcus lacustris strain NIES-144.</title>
        <authorList>
            <person name="Morimoto D."/>
            <person name="Nakagawa S."/>
            <person name="Yoshida T."/>
            <person name="Sawayama S."/>
        </authorList>
    </citation>
    <scope>NUCLEOTIDE SEQUENCE [LARGE SCALE GENOMIC DNA]</scope>
    <source>
        <strain evidence="1 2">NIES-144</strain>
    </source>
</reference>
<name>A0A699ZI72_HAELA</name>
<dbReference type="EMBL" id="BLLF01002039">
    <property type="protein sequence ID" value="GFH22437.1"/>
    <property type="molecule type" value="Genomic_DNA"/>
</dbReference>
<feature type="non-terminal residue" evidence="1">
    <location>
        <position position="71"/>
    </location>
</feature>
<organism evidence="1 2">
    <name type="scientific">Haematococcus lacustris</name>
    <name type="common">Green alga</name>
    <name type="synonym">Haematococcus pluvialis</name>
    <dbReference type="NCBI Taxonomy" id="44745"/>
    <lineage>
        <taxon>Eukaryota</taxon>
        <taxon>Viridiplantae</taxon>
        <taxon>Chlorophyta</taxon>
        <taxon>core chlorophytes</taxon>
        <taxon>Chlorophyceae</taxon>
        <taxon>CS clade</taxon>
        <taxon>Chlamydomonadales</taxon>
        <taxon>Haematococcaceae</taxon>
        <taxon>Haematococcus</taxon>
    </lineage>
</organism>
<gene>
    <name evidence="1" type="ORF">HaLaN_19905</name>
</gene>
<sequence length="71" mass="8086">KVEAWRRPKYKKTIRDRESEGRVRYVISFKYAHAVGNSQATAAGGRLLRDQRKTRLGRVCQQPDQAVLGAS</sequence>
<evidence type="ECO:0000313" key="1">
    <source>
        <dbReference type="EMBL" id="GFH22437.1"/>
    </source>
</evidence>
<dbReference type="Proteomes" id="UP000485058">
    <property type="component" value="Unassembled WGS sequence"/>
</dbReference>
<accession>A0A699ZI72</accession>
<comment type="caution">
    <text evidence="1">The sequence shown here is derived from an EMBL/GenBank/DDBJ whole genome shotgun (WGS) entry which is preliminary data.</text>
</comment>
<feature type="non-terminal residue" evidence="1">
    <location>
        <position position="1"/>
    </location>
</feature>
<dbReference type="AlphaFoldDB" id="A0A699ZI72"/>
<proteinExistence type="predicted"/>
<keyword evidence="2" id="KW-1185">Reference proteome</keyword>
<protein>
    <submittedName>
        <fullName evidence="1">Uncharacterized protein</fullName>
    </submittedName>
</protein>
<evidence type="ECO:0000313" key="2">
    <source>
        <dbReference type="Proteomes" id="UP000485058"/>
    </source>
</evidence>